<accession>A0A382EJ94</accession>
<dbReference type="SUPFAM" id="SSF48452">
    <property type="entry name" value="TPR-like"/>
    <property type="match status" value="1"/>
</dbReference>
<keyword evidence="2" id="KW-0802">TPR repeat</keyword>
<evidence type="ECO:0000256" key="2">
    <source>
        <dbReference type="ARBA" id="ARBA00022803"/>
    </source>
</evidence>
<name>A0A382EJ94_9ZZZZ</name>
<dbReference type="AlphaFoldDB" id="A0A382EJ94"/>
<dbReference type="InterPro" id="IPR051685">
    <property type="entry name" value="Ycf3/AcsC/BcsC/TPR_MFPF"/>
</dbReference>
<dbReference type="PANTHER" id="PTHR44943:SF8">
    <property type="entry name" value="TPR REPEAT-CONTAINING PROTEIN MJ0263"/>
    <property type="match status" value="1"/>
</dbReference>
<dbReference type="SMART" id="SM00028">
    <property type="entry name" value="TPR"/>
    <property type="match status" value="4"/>
</dbReference>
<evidence type="ECO:0000256" key="1">
    <source>
        <dbReference type="ARBA" id="ARBA00022737"/>
    </source>
</evidence>
<organism evidence="3">
    <name type="scientific">marine metagenome</name>
    <dbReference type="NCBI Taxonomy" id="408172"/>
    <lineage>
        <taxon>unclassified sequences</taxon>
        <taxon>metagenomes</taxon>
        <taxon>ecological metagenomes</taxon>
    </lineage>
</organism>
<gene>
    <name evidence="3" type="ORF">METZ01_LOCUS203323</name>
</gene>
<dbReference type="InterPro" id="IPR019734">
    <property type="entry name" value="TPR_rpt"/>
</dbReference>
<sequence>MMIAFFLSIPLSVYSQPQGHFNPSSLSPIQRGDFLLMQSLNEEALLLYQSLIIKGEGGGYAFRGLVRAYKGMKKLDEAESWVESYLEGNSDSSFALYALGYIFYLKKDMKKAEGLFNKALKFDLKNALALNNLGAVRLSQNLYAQAVNLVHQAIRINPKEPMFFSNLGTIYEKMGDPDMIVADYNSYLEEGDPDVIRGYGMAVGRHMRQASFRLYNEGRLEKAILKWIEIERIYKKIDHQVGLVPVYFSLGLLHEEKGERQNAQKYFNRVLMLNPLHIQAKERLNDLQ</sequence>
<protein>
    <submittedName>
        <fullName evidence="3">Uncharacterized protein</fullName>
    </submittedName>
</protein>
<dbReference type="Gene3D" id="1.25.40.10">
    <property type="entry name" value="Tetratricopeptide repeat domain"/>
    <property type="match status" value="1"/>
</dbReference>
<dbReference type="PROSITE" id="PS50293">
    <property type="entry name" value="TPR_REGION"/>
    <property type="match status" value="1"/>
</dbReference>
<dbReference type="PANTHER" id="PTHR44943">
    <property type="entry name" value="CELLULOSE SYNTHASE OPERON PROTEIN C"/>
    <property type="match status" value="1"/>
</dbReference>
<dbReference type="Pfam" id="PF13432">
    <property type="entry name" value="TPR_16"/>
    <property type="match status" value="1"/>
</dbReference>
<proteinExistence type="predicted"/>
<dbReference type="PROSITE" id="PS50005">
    <property type="entry name" value="TPR"/>
    <property type="match status" value="3"/>
</dbReference>
<keyword evidence="1" id="KW-0677">Repeat</keyword>
<dbReference type="InterPro" id="IPR011990">
    <property type="entry name" value="TPR-like_helical_dom_sf"/>
</dbReference>
<reference evidence="3" key="1">
    <citation type="submission" date="2018-05" db="EMBL/GenBank/DDBJ databases">
        <authorList>
            <person name="Lanie J.A."/>
            <person name="Ng W.-L."/>
            <person name="Kazmierczak K.M."/>
            <person name="Andrzejewski T.M."/>
            <person name="Davidsen T.M."/>
            <person name="Wayne K.J."/>
            <person name="Tettelin H."/>
            <person name="Glass J.I."/>
            <person name="Rusch D."/>
            <person name="Podicherti R."/>
            <person name="Tsui H.-C.T."/>
            <person name="Winkler M.E."/>
        </authorList>
    </citation>
    <scope>NUCLEOTIDE SEQUENCE</scope>
</reference>
<evidence type="ECO:0000313" key="3">
    <source>
        <dbReference type="EMBL" id="SVB50469.1"/>
    </source>
</evidence>
<dbReference type="EMBL" id="UINC01044685">
    <property type="protein sequence ID" value="SVB50469.1"/>
    <property type="molecule type" value="Genomic_DNA"/>
</dbReference>
<dbReference type="Pfam" id="PF13181">
    <property type="entry name" value="TPR_8"/>
    <property type="match status" value="1"/>
</dbReference>